<evidence type="ECO:0000313" key="3">
    <source>
        <dbReference type="Proteomes" id="UP000515823"/>
    </source>
</evidence>
<dbReference type="KEGG" id="qdo:H9Q78_09995"/>
<name>A0A7G9G1V1_9FIRM</name>
<dbReference type="Proteomes" id="UP000515823">
    <property type="component" value="Chromosome"/>
</dbReference>
<protein>
    <recommendedName>
        <fullName evidence="4">DUF5666 domain-containing protein</fullName>
    </recommendedName>
</protein>
<dbReference type="EMBL" id="CP060634">
    <property type="protein sequence ID" value="QNM04783.1"/>
    <property type="molecule type" value="Genomic_DNA"/>
</dbReference>
<dbReference type="RefSeq" id="WP_249301435.1">
    <property type="nucleotide sequence ID" value="NZ_CP060634.1"/>
</dbReference>
<dbReference type="AlphaFoldDB" id="A0A7G9G1V1"/>
<feature type="signal peptide" evidence="1">
    <location>
        <begin position="1"/>
        <end position="20"/>
    </location>
</feature>
<accession>A0A7G9G1V1</accession>
<evidence type="ECO:0008006" key="4">
    <source>
        <dbReference type="Google" id="ProtNLM"/>
    </source>
</evidence>
<keyword evidence="3" id="KW-1185">Reference proteome</keyword>
<proteinExistence type="predicted"/>
<organism evidence="2 3">
    <name type="scientific">Qiania dongpingensis</name>
    <dbReference type="NCBI Taxonomy" id="2763669"/>
    <lineage>
        <taxon>Bacteria</taxon>
        <taxon>Bacillati</taxon>
        <taxon>Bacillota</taxon>
        <taxon>Clostridia</taxon>
        <taxon>Lachnospirales</taxon>
        <taxon>Lachnospiraceae</taxon>
        <taxon>Qiania</taxon>
    </lineage>
</organism>
<feature type="chain" id="PRO_5039083616" description="DUF5666 domain-containing protein" evidence="1">
    <location>
        <begin position="21"/>
        <end position="165"/>
    </location>
</feature>
<evidence type="ECO:0000313" key="2">
    <source>
        <dbReference type="EMBL" id="QNM04783.1"/>
    </source>
</evidence>
<sequence length="165" mass="18371">MGIKRMAAAFLILLFMCAGCGEGNGKENSLTQKEKESGGFTLPEALTDTLSAKEYGKKYGDKENDWNRIRFDDADVQGTVERADGDSVILEDTEDRPVCLIWNTETVFRVCVIHPSTGKEKSAETDEQEFMEGDTVFAWGTEQGGNLEAETVVIVRWTDSEEDEQ</sequence>
<evidence type="ECO:0000256" key="1">
    <source>
        <dbReference type="SAM" id="SignalP"/>
    </source>
</evidence>
<keyword evidence="1" id="KW-0732">Signal</keyword>
<gene>
    <name evidence="2" type="ORF">H9Q78_09995</name>
</gene>
<reference evidence="2 3" key="1">
    <citation type="submission" date="2020-08" db="EMBL/GenBank/DDBJ databases">
        <authorList>
            <person name="Liu C."/>
            <person name="Sun Q."/>
        </authorList>
    </citation>
    <scope>NUCLEOTIDE SEQUENCE [LARGE SCALE GENOMIC DNA]</scope>
    <source>
        <strain evidence="2 3">NSJ-38</strain>
    </source>
</reference>